<gene>
    <name evidence="2" type="ordered locus">Mlut_19940</name>
    <name evidence="3" type="ORF">NCTC2665_00667</name>
</gene>
<protein>
    <submittedName>
        <fullName evidence="3">SNARE associated Golgi protein</fullName>
    </submittedName>
</protein>
<dbReference type="KEGG" id="mlu:Mlut_19940"/>
<sequence>MMAWIDGLPLLWSIGFFWMLAILRTLIVFSLGRGLASGAERARWFAQVMEGPVYVRAQRFIRRHGMWAVPFCYLTVGIQTAVIGSAGVARMPWRGFLPAAALGTFLWGVVYGTVGMAVVWAVIGAALGEGRGVLALAAILAAVAAFVVWRRRRTLRLHGAARRRRP</sequence>
<dbReference type="Proteomes" id="UP000248985">
    <property type="component" value="Chromosome 1"/>
</dbReference>
<accession>C5C6Y0</accession>
<dbReference type="EMBL" id="CP001628">
    <property type="protein sequence ID" value="ACS31468.1"/>
    <property type="molecule type" value="Genomic_DNA"/>
</dbReference>
<evidence type="ECO:0000256" key="1">
    <source>
        <dbReference type="SAM" id="Phobius"/>
    </source>
</evidence>
<feature type="transmembrane region" description="Helical" evidence="1">
    <location>
        <begin position="65"/>
        <end position="88"/>
    </location>
</feature>
<evidence type="ECO:0000313" key="2">
    <source>
        <dbReference type="EMBL" id="ACS31468.1"/>
    </source>
</evidence>
<name>C5C6Y0_MICLC</name>
<keyword evidence="1" id="KW-1133">Transmembrane helix</keyword>
<evidence type="ECO:0000313" key="5">
    <source>
        <dbReference type="Proteomes" id="UP000248985"/>
    </source>
</evidence>
<keyword evidence="4" id="KW-1185">Reference proteome</keyword>
<reference evidence="3 5" key="3">
    <citation type="submission" date="2018-06" db="EMBL/GenBank/DDBJ databases">
        <authorList>
            <consortium name="Pathogen Informatics"/>
            <person name="Doyle S."/>
        </authorList>
    </citation>
    <scope>NUCLEOTIDE SEQUENCE [LARGE SCALE GENOMIC DNA]</scope>
    <source>
        <strain evidence="3 5">NCTC2665</strain>
    </source>
</reference>
<dbReference type="GeneID" id="93343846"/>
<dbReference type="PATRIC" id="fig|465515.4.peg.1929"/>
<keyword evidence="1" id="KW-0472">Membrane</keyword>
<evidence type="ECO:0000313" key="4">
    <source>
        <dbReference type="Proteomes" id="UP000000738"/>
    </source>
</evidence>
<feature type="transmembrane region" description="Helical" evidence="1">
    <location>
        <begin position="132"/>
        <end position="149"/>
    </location>
</feature>
<proteinExistence type="predicted"/>
<reference evidence="2" key="1">
    <citation type="submission" date="2009-05" db="EMBL/GenBank/DDBJ databases">
        <title>Complete sequence of Micrococcus luteus NCTC 2665.</title>
        <authorList>
            <consortium name="US DOE Joint Genome Institute"/>
            <person name="Lucas S."/>
            <person name="Copeland A."/>
            <person name="Lapidus A."/>
            <person name="Glavina del Rio T."/>
            <person name="Dalin E."/>
            <person name="Tice H."/>
            <person name="Bruce D."/>
            <person name="Goodwin L."/>
            <person name="Pitluck S."/>
            <person name="Lowry S."/>
            <person name="Larimer F."/>
            <person name="Land M."/>
            <person name="Hauser L."/>
            <person name="Kyrpides N."/>
            <person name="Lykidis A."/>
            <person name="Young M."/>
            <person name="Greenblatt C."/>
        </authorList>
    </citation>
    <scope>NUCLEOTIDE SEQUENCE</scope>
    <source>
        <strain evidence="2">NCTC 2665</strain>
    </source>
</reference>
<dbReference type="HOGENOM" id="CLU_098209_1_0_11"/>
<dbReference type="RefSeq" id="WP_012751095.1">
    <property type="nucleotide sequence ID" value="NC_012803.1"/>
</dbReference>
<evidence type="ECO:0000313" key="3">
    <source>
        <dbReference type="EMBL" id="SQG47897.1"/>
    </source>
</evidence>
<dbReference type="AlphaFoldDB" id="C5C6Y0"/>
<feature type="transmembrane region" description="Helical" evidence="1">
    <location>
        <begin position="100"/>
        <end position="126"/>
    </location>
</feature>
<organism evidence="2 4">
    <name type="scientific">Micrococcus luteus (strain ATCC 4698 / DSM 20030 / JCM 1464 / CCM 169 / CCUG 5858 / IAM 1056 / NBRC 3333 / NCIMB 9278 / NCTC 2665 / VKM Ac-2230)</name>
    <name type="common">Micrococcus lysodeikticus</name>
    <dbReference type="NCBI Taxonomy" id="465515"/>
    <lineage>
        <taxon>Bacteria</taxon>
        <taxon>Bacillati</taxon>
        <taxon>Actinomycetota</taxon>
        <taxon>Actinomycetes</taxon>
        <taxon>Micrococcales</taxon>
        <taxon>Micrococcaceae</taxon>
        <taxon>Micrococcus</taxon>
    </lineage>
</organism>
<reference evidence="4" key="2">
    <citation type="journal article" date="2010" name="J. Bacteriol.">
        <title>Genome sequence of the Fleming strain of Micrococcus luteus, a simple free-living actinobacterium.</title>
        <authorList>
            <person name="Young M."/>
            <person name="Artsatbanov V."/>
            <person name="Beller H.R."/>
            <person name="Chandra G."/>
            <person name="Chater K.F."/>
            <person name="Dover L.G."/>
            <person name="Goh E.B."/>
            <person name="Kahan T."/>
            <person name="Kaprelyants A.S."/>
            <person name="Kyrpides N."/>
            <person name="Lapidus A."/>
            <person name="Lowry S.R."/>
            <person name="Lykidis A."/>
            <person name="Mahillon J."/>
            <person name="Markowitz V."/>
            <person name="Mavromatis K."/>
            <person name="Mukamolova G.V."/>
            <person name="Oren A."/>
            <person name="Rokem J.S."/>
            <person name="Smith M.C."/>
            <person name="Young D.I."/>
            <person name="Greenblatt C.L."/>
        </authorList>
    </citation>
    <scope>NUCLEOTIDE SEQUENCE [LARGE SCALE GENOMIC DNA]</scope>
    <source>
        <strain evidence="4">ATCC 4698 / DSM 20030 / JCM 1464 / NBRC 3333 / NCIMB 9278 / NCTC 2665 / VKM Ac-2230</strain>
    </source>
</reference>
<dbReference type="EMBL" id="LS483396">
    <property type="protein sequence ID" value="SQG47897.1"/>
    <property type="molecule type" value="Genomic_DNA"/>
</dbReference>
<dbReference type="STRING" id="465515.Mlut_19940"/>
<dbReference type="Proteomes" id="UP000000738">
    <property type="component" value="Chromosome"/>
</dbReference>
<dbReference type="EnsemblBacteria" id="ACS31468">
    <property type="protein sequence ID" value="ACS31468"/>
    <property type="gene ID" value="Mlut_19940"/>
</dbReference>
<keyword evidence="1" id="KW-0812">Transmembrane</keyword>
<dbReference type="eggNOG" id="COG0586">
    <property type="taxonomic scope" value="Bacteria"/>
</dbReference>